<evidence type="ECO:0000313" key="1">
    <source>
        <dbReference type="EMBL" id="OSP88840.1"/>
    </source>
</evidence>
<sequence length="107" mass="11830">MDEEMLVTVEDVNEAQQRANLLATEFREQQETMMVAEGDMVSELEITLMAFVEELRITMPGAVSFSAQRINELTGSGEVTRDMTLSVHVSGEVAAGFSDLVEKVMEV</sequence>
<dbReference type="Proteomes" id="UP000193588">
    <property type="component" value="Unassembled WGS sequence"/>
</dbReference>
<comment type="caution">
    <text evidence="1">The sequence shown here is derived from an EMBL/GenBank/DDBJ whole genome shotgun (WGS) entry which is preliminary data.</text>
</comment>
<dbReference type="AlphaFoldDB" id="A0A1X4JJ89"/>
<protein>
    <submittedName>
        <fullName evidence="1">Uncharacterized protein</fullName>
    </submittedName>
</protein>
<name>A0A1X4JJ89_9LACO</name>
<dbReference type="EMBL" id="NDXJ01000015">
    <property type="protein sequence ID" value="OSP88840.1"/>
    <property type="molecule type" value="Genomic_DNA"/>
</dbReference>
<proteinExistence type="predicted"/>
<evidence type="ECO:0000313" key="2">
    <source>
        <dbReference type="Proteomes" id="UP000193588"/>
    </source>
</evidence>
<accession>A0A1X4JJ89</accession>
<organism evidence="1 2">
    <name type="scientific">Weissella cibaria</name>
    <dbReference type="NCBI Taxonomy" id="137591"/>
    <lineage>
        <taxon>Bacteria</taxon>
        <taxon>Bacillati</taxon>
        <taxon>Bacillota</taxon>
        <taxon>Bacilli</taxon>
        <taxon>Lactobacillales</taxon>
        <taxon>Lactobacillaceae</taxon>
        <taxon>Weissella</taxon>
    </lineage>
</organism>
<gene>
    <name evidence="1" type="ORF">B9D04_09625</name>
</gene>
<dbReference type="RefSeq" id="WP_085639684.1">
    <property type="nucleotide sequence ID" value="NZ_NDXJ01000015.1"/>
</dbReference>
<reference evidence="1 2" key="1">
    <citation type="submission" date="2017-04" db="EMBL/GenBank/DDBJ databases">
        <title>The genome sequence of Weissella cibaria isolated from wild Drosophila.</title>
        <authorList>
            <person name="Ricks N.J."/>
            <person name="Carroll C."/>
            <person name="Walters A."/>
            <person name="Newell P.D."/>
            <person name="Chaston J.M."/>
        </authorList>
    </citation>
    <scope>NUCLEOTIDE SEQUENCE [LARGE SCALE GENOMIC DNA]</scope>
    <source>
        <strain evidence="1 2">DmW_103</strain>
    </source>
</reference>